<gene>
    <name evidence="1" type="ORF">CU097_004377</name>
</gene>
<evidence type="ECO:0000313" key="2">
    <source>
        <dbReference type="Proteomes" id="UP000252139"/>
    </source>
</evidence>
<name>A0A367JSZ6_RHIAZ</name>
<accession>A0A367JSZ6</accession>
<dbReference type="Proteomes" id="UP000252139">
    <property type="component" value="Unassembled WGS sequence"/>
</dbReference>
<comment type="caution">
    <text evidence="1">The sequence shown here is derived from an EMBL/GenBank/DDBJ whole genome shotgun (WGS) entry which is preliminary data.</text>
</comment>
<dbReference type="AlphaFoldDB" id="A0A367JSZ6"/>
<dbReference type="EMBL" id="PJQL01000776">
    <property type="protein sequence ID" value="RCH92811.1"/>
    <property type="molecule type" value="Genomic_DNA"/>
</dbReference>
<organism evidence="1 2">
    <name type="scientific">Rhizopus azygosporus</name>
    <name type="common">Rhizopus microsporus var. azygosporus</name>
    <dbReference type="NCBI Taxonomy" id="86630"/>
    <lineage>
        <taxon>Eukaryota</taxon>
        <taxon>Fungi</taxon>
        <taxon>Fungi incertae sedis</taxon>
        <taxon>Mucoromycota</taxon>
        <taxon>Mucoromycotina</taxon>
        <taxon>Mucoromycetes</taxon>
        <taxon>Mucorales</taxon>
        <taxon>Mucorineae</taxon>
        <taxon>Rhizopodaceae</taxon>
        <taxon>Rhizopus</taxon>
    </lineage>
</organism>
<protein>
    <submittedName>
        <fullName evidence="1">Uncharacterized protein</fullName>
    </submittedName>
</protein>
<proteinExistence type="predicted"/>
<evidence type="ECO:0000313" key="1">
    <source>
        <dbReference type="EMBL" id="RCH92811.1"/>
    </source>
</evidence>
<keyword evidence="2" id="KW-1185">Reference proteome</keyword>
<dbReference type="OrthoDB" id="2216857at2759"/>
<sequence length="79" mass="9165">MKSSLKRSPCKWKVVEVRSSPLPVEWNARFAWLPMFELMATLLLAQVEQEKVNNLLIQESTGYTKLTSEKVSSYLNQYV</sequence>
<reference evidence="1 2" key="1">
    <citation type="journal article" date="2018" name="G3 (Bethesda)">
        <title>Phylogenetic and Phylogenomic Definition of Rhizopus Species.</title>
        <authorList>
            <person name="Gryganskyi A.P."/>
            <person name="Golan J."/>
            <person name="Dolatabadi S."/>
            <person name="Mondo S."/>
            <person name="Robb S."/>
            <person name="Idnurm A."/>
            <person name="Muszewska A."/>
            <person name="Steczkiewicz K."/>
            <person name="Masonjones S."/>
            <person name="Liao H.L."/>
            <person name="Gajdeczka M.T."/>
            <person name="Anike F."/>
            <person name="Vuek A."/>
            <person name="Anishchenko I.M."/>
            <person name="Voigt K."/>
            <person name="de Hoog G.S."/>
            <person name="Smith M.E."/>
            <person name="Heitman J."/>
            <person name="Vilgalys R."/>
            <person name="Stajich J.E."/>
        </authorList>
    </citation>
    <scope>NUCLEOTIDE SEQUENCE [LARGE SCALE GENOMIC DNA]</scope>
    <source>
        <strain evidence="1 2">CBS 357.93</strain>
    </source>
</reference>